<evidence type="ECO:0000313" key="3">
    <source>
        <dbReference type="Proteomes" id="UP001174694"/>
    </source>
</evidence>
<gene>
    <name evidence="2" type="ORF">NKR23_g9258</name>
</gene>
<feature type="compositionally biased region" description="Polar residues" evidence="1">
    <location>
        <begin position="199"/>
        <end position="208"/>
    </location>
</feature>
<feature type="compositionally biased region" description="Low complexity" evidence="1">
    <location>
        <begin position="172"/>
        <end position="187"/>
    </location>
</feature>
<feature type="compositionally biased region" description="Polar residues" evidence="1">
    <location>
        <begin position="411"/>
        <end position="423"/>
    </location>
</feature>
<dbReference type="Proteomes" id="UP001174694">
    <property type="component" value="Unassembled WGS sequence"/>
</dbReference>
<evidence type="ECO:0000256" key="1">
    <source>
        <dbReference type="SAM" id="MobiDB-lite"/>
    </source>
</evidence>
<organism evidence="2 3">
    <name type="scientific">Pleurostoma richardsiae</name>
    <dbReference type="NCBI Taxonomy" id="41990"/>
    <lineage>
        <taxon>Eukaryota</taxon>
        <taxon>Fungi</taxon>
        <taxon>Dikarya</taxon>
        <taxon>Ascomycota</taxon>
        <taxon>Pezizomycotina</taxon>
        <taxon>Sordariomycetes</taxon>
        <taxon>Sordariomycetidae</taxon>
        <taxon>Calosphaeriales</taxon>
        <taxon>Pleurostomataceae</taxon>
        <taxon>Pleurostoma</taxon>
    </lineage>
</organism>
<feature type="compositionally biased region" description="Polar residues" evidence="1">
    <location>
        <begin position="452"/>
        <end position="463"/>
    </location>
</feature>
<feature type="compositionally biased region" description="Basic and acidic residues" evidence="1">
    <location>
        <begin position="13"/>
        <end position="33"/>
    </location>
</feature>
<accession>A0AA38R755</accession>
<dbReference type="AlphaFoldDB" id="A0AA38R755"/>
<sequence length="463" mass="49170">MSVFSILKRGRQAAKEHSAKQAEKDKQESEKAPYKHVPTHAAVDALSGAPSSWKHDDRARIVEAHRRRSALAASGGGLGYTTPMPMNPVHMGMPRTNSALSHVSYPSVYANPVVPTPRVPRAYSYSSVQPTGWSHHGGEVVYTTGHHGAMSLKGKEVERVAMVDSGRASRTSSKANSPVGSSSNSTSSEDDLEMKPVKHTSSGESQNAEAKPVQAEHHHRLHPSSRRISDPPAMNGHLPHSRGSTTSANYRPAAAPRALSTPAAAGIPPVPALPPMQFGSLAGSVTPVTGSGATAASSLTVVHNVATPSPVPSLFGTATPTSVAEEPEADYFSSQTVGTAITTPNMSHKSLRTSKTTRFTELERINSNVEPRDLEPVSPYVETAKLPTAENMPALEKSRVRMEARALPTEFDQTSFGPVTPQESAPAPQKTGKLSKSSKSPGAKLPKKNRWSFRSSKATAVAF</sequence>
<evidence type="ECO:0000313" key="2">
    <source>
        <dbReference type="EMBL" id="KAJ9137303.1"/>
    </source>
</evidence>
<feature type="region of interest" description="Disordered" evidence="1">
    <location>
        <begin position="407"/>
        <end position="463"/>
    </location>
</feature>
<name>A0AA38R755_9PEZI</name>
<feature type="region of interest" description="Disordered" evidence="1">
    <location>
        <begin position="1"/>
        <end position="39"/>
    </location>
</feature>
<protein>
    <submittedName>
        <fullName evidence="2">Uncharacterized protein</fullName>
    </submittedName>
</protein>
<proteinExistence type="predicted"/>
<reference evidence="2" key="1">
    <citation type="submission" date="2022-07" db="EMBL/GenBank/DDBJ databases">
        <title>Fungi with potential for degradation of polypropylene.</title>
        <authorList>
            <person name="Gostincar C."/>
        </authorList>
    </citation>
    <scope>NUCLEOTIDE SEQUENCE</scope>
    <source>
        <strain evidence="2">EXF-13308</strain>
    </source>
</reference>
<feature type="region of interest" description="Disordered" evidence="1">
    <location>
        <begin position="164"/>
        <end position="249"/>
    </location>
</feature>
<dbReference type="EMBL" id="JANBVO010000035">
    <property type="protein sequence ID" value="KAJ9137303.1"/>
    <property type="molecule type" value="Genomic_DNA"/>
</dbReference>
<keyword evidence="3" id="KW-1185">Reference proteome</keyword>
<comment type="caution">
    <text evidence="2">The sequence shown here is derived from an EMBL/GenBank/DDBJ whole genome shotgun (WGS) entry which is preliminary data.</text>
</comment>